<dbReference type="NCBIfam" id="NF033232">
    <property type="entry name" value="small_YtzI"/>
    <property type="match status" value="1"/>
</dbReference>
<feature type="region of interest" description="Disordered" evidence="1">
    <location>
        <begin position="33"/>
        <end position="53"/>
    </location>
</feature>
<reference evidence="3 4" key="1">
    <citation type="submission" date="2017-06" db="EMBL/GenBank/DDBJ databases">
        <title>the draft geome sequence of Illustriluteabacillus marina B3227.</title>
        <authorList>
            <person name="He R.-H."/>
            <person name="Du Z.-J."/>
        </authorList>
    </citation>
    <scope>NUCLEOTIDE SEQUENCE [LARGE SCALE GENOMIC DNA]</scope>
    <source>
        <strain evidence="3 4">B3227</strain>
    </source>
</reference>
<evidence type="ECO:0000256" key="1">
    <source>
        <dbReference type="SAM" id="MobiDB-lite"/>
    </source>
</evidence>
<comment type="caution">
    <text evidence="3">The sequence shown here is derived from an EMBL/GenBank/DDBJ whole genome shotgun (WGS) entry which is preliminary data.</text>
</comment>
<feature type="transmembrane region" description="Helical" evidence="2">
    <location>
        <begin position="6"/>
        <end position="23"/>
    </location>
</feature>
<gene>
    <name evidence="3" type="primary">ytzI</name>
    <name evidence="3" type="ORF">CEY16_09975</name>
</gene>
<evidence type="ECO:0000313" key="4">
    <source>
        <dbReference type="Proteomes" id="UP000243524"/>
    </source>
</evidence>
<proteinExistence type="predicted"/>
<evidence type="ECO:0000313" key="3">
    <source>
        <dbReference type="EMBL" id="PKR77066.1"/>
    </source>
</evidence>
<accession>A0A2I0QRV5</accession>
<dbReference type="EMBL" id="PJNH01000003">
    <property type="protein sequence ID" value="PKR77066.1"/>
    <property type="molecule type" value="Genomic_DNA"/>
</dbReference>
<evidence type="ECO:0000256" key="2">
    <source>
        <dbReference type="SAM" id="Phobius"/>
    </source>
</evidence>
<keyword evidence="2" id="KW-1133">Transmembrane helix</keyword>
<keyword evidence="2" id="KW-0812">Transmembrane</keyword>
<dbReference type="RefSeq" id="WP_101331869.1">
    <property type="nucleotide sequence ID" value="NZ_PJNH01000003.1"/>
</dbReference>
<dbReference type="InterPro" id="IPR047753">
    <property type="entry name" value="YtzI-like"/>
</dbReference>
<organism evidence="3 4">
    <name type="scientific">Halalkalibacillus sediminis</name>
    <dbReference type="NCBI Taxonomy" id="2018042"/>
    <lineage>
        <taxon>Bacteria</taxon>
        <taxon>Bacillati</taxon>
        <taxon>Bacillota</taxon>
        <taxon>Bacilli</taxon>
        <taxon>Bacillales</taxon>
        <taxon>Bacillaceae</taxon>
        <taxon>Halalkalibacillus</taxon>
    </lineage>
</organism>
<keyword evidence="4" id="KW-1185">Reference proteome</keyword>
<protein>
    <submittedName>
        <fullName evidence="3">YtzI protein</fullName>
    </submittedName>
</protein>
<dbReference type="Proteomes" id="UP000243524">
    <property type="component" value="Unassembled WGS sequence"/>
</dbReference>
<sequence>MVKIMIVSIAIIIAVMFLTIYAISKGYAYEHKVDPLPDEKKSDDDNSDSDNKE</sequence>
<name>A0A2I0QRV5_9BACI</name>
<dbReference type="AlphaFoldDB" id="A0A2I0QRV5"/>
<keyword evidence="2" id="KW-0472">Membrane</keyword>